<dbReference type="InterPro" id="IPR016089">
    <property type="entry name" value="Chalcone_isomerase_bundle_sf"/>
</dbReference>
<proteinExistence type="predicted"/>
<dbReference type="PANTHER" id="PTHR47589:SF5">
    <property type="entry name" value="CHALCONE ISOMERASE DOMAIN-CONTAINING PROTEIN"/>
    <property type="match status" value="1"/>
</dbReference>
<organism evidence="3 4">
    <name type="scientific">Polysphondylium violaceum</name>
    <dbReference type="NCBI Taxonomy" id="133409"/>
    <lineage>
        <taxon>Eukaryota</taxon>
        <taxon>Amoebozoa</taxon>
        <taxon>Evosea</taxon>
        <taxon>Eumycetozoa</taxon>
        <taxon>Dictyostelia</taxon>
        <taxon>Dictyosteliales</taxon>
        <taxon>Dictyosteliaceae</taxon>
        <taxon>Polysphondylium</taxon>
    </lineage>
</organism>
<evidence type="ECO:0000313" key="3">
    <source>
        <dbReference type="EMBL" id="KAF2069300.1"/>
    </source>
</evidence>
<evidence type="ECO:0000256" key="1">
    <source>
        <dbReference type="SAM" id="MobiDB-lite"/>
    </source>
</evidence>
<dbReference type="OrthoDB" id="18193at2759"/>
<dbReference type="Gene3D" id="1.10.890.20">
    <property type="match status" value="1"/>
</dbReference>
<evidence type="ECO:0000259" key="2">
    <source>
        <dbReference type="Pfam" id="PF16035"/>
    </source>
</evidence>
<dbReference type="InterPro" id="IPR036298">
    <property type="entry name" value="Chalcone_isomerase_sf"/>
</dbReference>
<dbReference type="SUPFAM" id="SSF54626">
    <property type="entry name" value="Chalcone isomerase"/>
    <property type="match status" value="1"/>
</dbReference>
<dbReference type="Proteomes" id="UP000695562">
    <property type="component" value="Unassembled WGS sequence"/>
</dbReference>
<dbReference type="InterPro" id="IPR016087">
    <property type="entry name" value="Chalcone_isomerase"/>
</dbReference>
<feature type="region of interest" description="Disordered" evidence="1">
    <location>
        <begin position="36"/>
        <end position="58"/>
    </location>
</feature>
<reference evidence="3" key="1">
    <citation type="submission" date="2020-01" db="EMBL/GenBank/DDBJ databases">
        <title>Development of genomics and gene disruption for Polysphondylium violaceum indicates a role for the polyketide synthase stlB in stalk morphogenesis.</title>
        <authorList>
            <person name="Narita B."/>
            <person name="Kawabe Y."/>
            <person name="Kin K."/>
            <person name="Saito T."/>
            <person name="Gibbs R."/>
            <person name="Kuspa A."/>
            <person name="Muzny D."/>
            <person name="Queller D."/>
            <person name="Richards S."/>
            <person name="Strassman J."/>
            <person name="Sucgang R."/>
            <person name="Worley K."/>
            <person name="Schaap P."/>
        </authorList>
    </citation>
    <scope>NUCLEOTIDE SEQUENCE</scope>
    <source>
        <strain evidence="3">QSvi11</strain>
    </source>
</reference>
<sequence length="313" mass="36793">MFRYIQNINKVSLLSKSFKNVNRYYASSLPYLNNQQQQQQQQQQKDNNQSYNNNNNDNNNNFKKRILMGVAIGSILIPTSIALCKEAFEENDDHVIQIKTGFKYPKILNKDQNLYYRIVNIGTRYVSLFNLSVYSMGFYVNEEVAKIKLANQIGKDKKEFCESRNEVMDDLLKKGVGISLKMRPTRKVTWDHIYNGFQKSLVMLLLKKYDVPLAEIEVLMNDLKSSMKPNDELPTTSQLDFVKKEGNEPTLIILYNEKPIKEIKDQRLVDCFFDFYLGDYTKVDKVRDQFFENLWILMNTDKSHHPHMHHTTI</sequence>
<protein>
    <recommendedName>
        <fullName evidence="2">Chalcone isomerase domain-containing protein</fullName>
    </recommendedName>
</protein>
<comment type="caution">
    <text evidence="3">The sequence shown here is derived from an EMBL/GenBank/DDBJ whole genome shotgun (WGS) entry which is preliminary data.</text>
</comment>
<dbReference type="Pfam" id="PF16035">
    <property type="entry name" value="Chalcone_2"/>
    <property type="match status" value="1"/>
</dbReference>
<keyword evidence="4" id="KW-1185">Reference proteome</keyword>
<accession>A0A8J4UW36</accession>
<name>A0A8J4UW36_9MYCE</name>
<dbReference type="Gene3D" id="3.50.70.10">
    <property type="match status" value="1"/>
</dbReference>
<dbReference type="AlphaFoldDB" id="A0A8J4UW36"/>
<dbReference type="EMBL" id="AJWJ01000694">
    <property type="protein sequence ID" value="KAF2069300.1"/>
    <property type="molecule type" value="Genomic_DNA"/>
</dbReference>
<dbReference type="GO" id="GO:0016872">
    <property type="term" value="F:intramolecular lyase activity"/>
    <property type="evidence" value="ECO:0007669"/>
    <property type="project" value="InterPro"/>
</dbReference>
<dbReference type="InterPro" id="IPR044228">
    <property type="entry name" value="FAP1"/>
</dbReference>
<dbReference type="PANTHER" id="PTHR47589">
    <property type="entry name" value="FATTY-ACID-BINDING PROTEIN 1"/>
    <property type="match status" value="1"/>
</dbReference>
<dbReference type="InterPro" id="IPR016088">
    <property type="entry name" value="Chalcone_isomerase_3-sand"/>
</dbReference>
<evidence type="ECO:0000313" key="4">
    <source>
        <dbReference type="Proteomes" id="UP000695562"/>
    </source>
</evidence>
<gene>
    <name evidence="3" type="ORF">CYY_009381</name>
</gene>
<feature type="domain" description="Chalcone isomerase" evidence="2">
    <location>
        <begin position="116"/>
        <end position="290"/>
    </location>
</feature>